<keyword evidence="1" id="KW-0732">Signal</keyword>
<sequence>MNLVVTTLAALCLALPASAQVVIVSAKNPITKLTKEQTAQIFLGQARSFITGGQAEALDLGEDAPLRKAFYLAIANKGPAQMKAHWSKLEFSGAARAPKALPTSAEVVKQVAENPKFIGYVDASAVTPGVKVVLTL</sequence>
<gene>
    <name evidence="2" type="ORF">IPN91_07105</name>
</gene>
<accession>A0A936F1H2</accession>
<feature type="chain" id="PRO_5037142221" evidence="1">
    <location>
        <begin position="20"/>
        <end position="136"/>
    </location>
</feature>
<proteinExistence type="predicted"/>
<comment type="caution">
    <text evidence="2">The sequence shown here is derived from an EMBL/GenBank/DDBJ whole genome shotgun (WGS) entry which is preliminary data.</text>
</comment>
<evidence type="ECO:0000313" key="3">
    <source>
        <dbReference type="Proteomes" id="UP000709959"/>
    </source>
</evidence>
<name>A0A936F1H2_9BACT</name>
<evidence type="ECO:0000313" key="2">
    <source>
        <dbReference type="EMBL" id="MBK8572409.1"/>
    </source>
</evidence>
<dbReference type="Gene3D" id="3.40.190.10">
    <property type="entry name" value="Periplasmic binding protein-like II"/>
    <property type="match status" value="1"/>
</dbReference>
<dbReference type="EMBL" id="JADKCH010000005">
    <property type="protein sequence ID" value="MBK8572409.1"/>
    <property type="molecule type" value="Genomic_DNA"/>
</dbReference>
<protein>
    <submittedName>
        <fullName evidence="2">Phosphate ABC transporter substrate-binding protein</fullName>
    </submittedName>
</protein>
<dbReference type="AlphaFoldDB" id="A0A936F1H2"/>
<reference evidence="2 3" key="1">
    <citation type="submission" date="2020-10" db="EMBL/GenBank/DDBJ databases">
        <title>Connecting structure to function with the recovery of over 1000 high-quality activated sludge metagenome-assembled genomes encoding full-length rRNA genes using long-read sequencing.</title>
        <authorList>
            <person name="Singleton C.M."/>
            <person name="Petriglieri F."/>
            <person name="Kristensen J.M."/>
            <person name="Kirkegaard R.H."/>
            <person name="Michaelsen T.Y."/>
            <person name="Andersen M.H."/>
            <person name="Karst S.M."/>
            <person name="Dueholm M.S."/>
            <person name="Nielsen P.H."/>
            <person name="Albertsen M."/>
        </authorList>
    </citation>
    <scope>NUCLEOTIDE SEQUENCE [LARGE SCALE GENOMIC DNA]</scope>
    <source>
        <strain evidence="2">OdNE_18-Q3-R46-58_MAXAC.008</strain>
    </source>
</reference>
<dbReference type="SUPFAM" id="SSF53850">
    <property type="entry name" value="Periplasmic binding protein-like II"/>
    <property type="match status" value="1"/>
</dbReference>
<feature type="signal peptide" evidence="1">
    <location>
        <begin position="1"/>
        <end position="19"/>
    </location>
</feature>
<organism evidence="2 3">
    <name type="scientific">Candidatus Geothrix odensensis</name>
    <dbReference type="NCBI Taxonomy" id="2954440"/>
    <lineage>
        <taxon>Bacteria</taxon>
        <taxon>Pseudomonadati</taxon>
        <taxon>Acidobacteriota</taxon>
        <taxon>Holophagae</taxon>
        <taxon>Holophagales</taxon>
        <taxon>Holophagaceae</taxon>
        <taxon>Geothrix</taxon>
    </lineage>
</organism>
<dbReference type="Proteomes" id="UP000709959">
    <property type="component" value="Unassembled WGS sequence"/>
</dbReference>
<evidence type="ECO:0000256" key="1">
    <source>
        <dbReference type="SAM" id="SignalP"/>
    </source>
</evidence>